<dbReference type="InterPro" id="IPR001611">
    <property type="entry name" value="Leu-rich_rpt"/>
</dbReference>
<dbReference type="InterPro" id="IPR007110">
    <property type="entry name" value="Ig-like_dom"/>
</dbReference>
<proteinExistence type="predicted"/>
<keyword evidence="6" id="KW-1133">Transmembrane helix</keyword>
<feature type="region of interest" description="Disordered" evidence="5">
    <location>
        <begin position="515"/>
        <end position="543"/>
    </location>
</feature>
<feature type="chain" id="PRO_5019731975" description="Ig-like domain-containing protein" evidence="7">
    <location>
        <begin position="20"/>
        <end position="768"/>
    </location>
</feature>
<keyword evidence="1" id="KW-0433">Leucine-rich repeat</keyword>
<evidence type="ECO:0000256" key="6">
    <source>
        <dbReference type="SAM" id="Phobius"/>
    </source>
</evidence>
<dbReference type="Pfam" id="PF13855">
    <property type="entry name" value="LRR_8"/>
    <property type="match status" value="2"/>
</dbReference>
<feature type="compositionally biased region" description="Pro residues" evidence="5">
    <location>
        <begin position="749"/>
        <end position="758"/>
    </location>
</feature>
<dbReference type="InterPro" id="IPR003591">
    <property type="entry name" value="Leu-rich_rpt_typical-subtyp"/>
</dbReference>
<dbReference type="SMART" id="SM00409">
    <property type="entry name" value="IG"/>
    <property type="match status" value="1"/>
</dbReference>
<dbReference type="InterPro" id="IPR013783">
    <property type="entry name" value="Ig-like_fold"/>
</dbReference>
<dbReference type="OrthoDB" id="1099686at2759"/>
<dbReference type="PROSITE" id="PS50835">
    <property type="entry name" value="IG_LIKE"/>
    <property type="match status" value="1"/>
</dbReference>
<evidence type="ECO:0000313" key="10">
    <source>
        <dbReference type="Proteomes" id="UP000291343"/>
    </source>
</evidence>
<sequence>MMQSLQLALVLISWCVALANPAPDWTDCPSSCRCKWTQGKKSALCKDAGFTVIPGSLDSDMQVLDLAGNRIPFLMQDAFKSVGLLNLQRIFLKNAGVVELHRDAFRDLKILVEVDLSENLIKTVHQDTFAGNDRLRVLYLNGNPISELRVSQFPPLPHLRTLELSHCALKAIHRDAFLHLAALETLTLNDNRLQLVSETVFLPVARLKTLALDGNPWRCSCELRGFRNWLLESNLYSEPLTCQQPTVLAGKRWEDVRPLEFACAPEVSLQESMVQEEPGGNVTFRCRIRGDPEPTVSWLFNGRALGNATVPSVSSAASSVSSGTSSVSHALQVDDQVLLTIDEEDGEMVGEKWTTLTMLNVTDLDAGEYTCAASNLRGTASANVSLILPEVITATTLSKRDPWLKYAVWAGAAASMLLMSSLLLICLACRVRRKSVQLRGKNAARRQMKASASFSDQDKRLLDVSITTTTDGRAATGGSGSCEALSQQDMEMMETSMQSLPLEVCDQPVHITIESHGGASSHPPTSIEPVVFPPPPEFSGNSSLPTTAYGNIFISVSVGQDGNEPPRYPDLLDLPHRKSKSVGTDTSAYYPALPSGAAETSTYFTTLPRQPAEFATLQNGVTNGPPFFTTLPRQATNGATATEATQFFTALQTTATDGSPFFAALPRSGATDFATLPRKPNSVAAKVKVDQCISTTAPTTTPKLPPHYDNMGPRVTAKGSCSTLSLPDATTNNSSTNTLESQTEEEDILPPPPPPPLCSPLTVEYVSL</sequence>
<evidence type="ECO:0000256" key="5">
    <source>
        <dbReference type="SAM" id="MobiDB-lite"/>
    </source>
</evidence>
<evidence type="ECO:0000256" key="7">
    <source>
        <dbReference type="SAM" id="SignalP"/>
    </source>
</evidence>
<feature type="signal peptide" evidence="7">
    <location>
        <begin position="1"/>
        <end position="19"/>
    </location>
</feature>
<dbReference type="InterPro" id="IPR003599">
    <property type="entry name" value="Ig_sub"/>
</dbReference>
<dbReference type="GO" id="GO:0071944">
    <property type="term" value="C:cell periphery"/>
    <property type="evidence" value="ECO:0007669"/>
    <property type="project" value="UniProtKB-ARBA"/>
</dbReference>
<dbReference type="Pfam" id="PF13927">
    <property type="entry name" value="Ig_3"/>
    <property type="match status" value="1"/>
</dbReference>
<organism evidence="9 10">
    <name type="scientific">Laodelphax striatellus</name>
    <name type="common">Small brown planthopper</name>
    <name type="synonym">Delphax striatella</name>
    <dbReference type="NCBI Taxonomy" id="195883"/>
    <lineage>
        <taxon>Eukaryota</taxon>
        <taxon>Metazoa</taxon>
        <taxon>Ecdysozoa</taxon>
        <taxon>Arthropoda</taxon>
        <taxon>Hexapoda</taxon>
        <taxon>Insecta</taxon>
        <taxon>Pterygota</taxon>
        <taxon>Neoptera</taxon>
        <taxon>Paraneoptera</taxon>
        <taxon>Hemiptera</taxon>
        <taxon>Auchenorrhyncha</taxon>
        <taxon>Fulgoroidea</taxon>
        <taxon>Delphacidae</taxon>
        <taxon>Criomorphinae</taxon>
        <taxon>Laodelphax</taxon>
    </lineage>
</organism>
<keyword evidence="6" id="KW-0472">Membrane</keyword>
<feature type="compositionally biased region" description="Polar residues" evidence="5">
    <location>
        <begin position="719"/>
        <end position="729"/>
    </location>
</feature>
<dbReference type="Gene3D" id="2.60.40.10">
    <property type="entry name" value="Immunoglobulins"/>
    <property type="match status" value="1"/>
</dbReference>
<keyword evidence="6" id="KW-0812">Transmembrane</keyword>
<dbReference type="PANTHER" id="PTHR24366">
    <property type="entry name" value="IG(IMMUNOGLOBULIN) AND LRR(LEUCINE RICH REPEAT) DOMAINS"/>
    <property type="match status" value="1"/>
</dbReference>
<dbReference type="SMART" id="SM00408">
    <property type="entry name" value="IGc2"/>
    <property type="match status" value="1"/>
</dbReference>
<evidence type="ECO:0000259" key="8">
    <source>
        <dbReference type="PROSITE" id="PS50835"/>
    </source>
</evidence>
<dbReference type="SMART" id="SM00082">
    <property type="entry name" value="LRRCT"/>
    <property type="match status" value="1"/>
</dbReference>
<dbReference type="FunFam" id="3.80.10.10:FF:000082">
    <property type="entry name" value="Leucine-rich repeat-containing 24"/>
    <property type="match status" value="1"/>
</dbReference>
<dbReference type="InterPro" id="IPR003598">
    <property type="entry name" value="Ig_sub2"/>
</dbReference>
<comment type="caution">
    <text evidence="9">The sequence shown here is derived from an EMBL/GenBank/DDBJ whole genome shotgun (WGS) entry which is preliminary data.</text>
</comment>
<dbReference type="FunCoup" id="A0A482X9X3">
    <property type="interactions" value="87"/>
</dbReference>
<dbReference type="SMR" id="A0A482X9X3"/>
<accession>A0A482X9X3</accession>
<evidence type="ECO:0000313" key="9">
    <source>
        <dbReference type="EMBL" id="RZF42543.1"/>
    </source>
</evidence>
<evidence type="ECO:0000256" key="2">
    <source>
        <dbReference type="ARBA" id="ARBA00022729"/>
    </source>
</evidence>
<dbReference type="SUPFAM" id="SSF52058">
    <property type="entry name" value="L domain-like"/>
    <property type="match status" value="1"/>
</dbReference>
<evidence type="ECO:0000256" key="4">
    <source>
        <dbReference type="ARBA" id="ARBA00023157"/>
    </source>
</evidence>
<evidence type="ECO:0000256" key="1">
    <source>
        <dbReference type="ARBA" id="ARBA00022614"/>
    </source>
</evidence>
<keyword evidence="3" id="KW-0677">Repeat</keyword>
<dbReference type="SMART" id="SM00369">
    <property type="entry name" value="LRR_TYP"/>
    <property type="match status" value="6"/>
</dbReference>
<gene>
    <name evidence="9" type="ORF">LSTR_LSTR012078</name>
</gene>
<keyword evidence="10" id="KW-1185">Reference proteome</keyword>
<dbReference type="EMBL" id="QKKF02014867">
    <property type="protein sequence ID" value="RZF42543.1"/>
    <property type="molecule type" value="Genomic_DNA"/>
</dbReference>
<dbReference type="PANTHER" id="PTHR24366:SF87">
    <property type="entry name" value="KEKKON 6, ISOFORM B"/>
    <property type="match status" value="1"/>
</dbReference>
<dbReference type="InterPro" id="IPR036179">
    <property type="entry name" value="Ig-like_dom_sf"/>
</dbReference>
<name>A0A482X9X3_LAOST</name>
<protein>
    <recommendedName>
        <fullName evidence="8">Ig-like domain-containing protein</fullName>
    </recommendedName>
</protein>
<dbReference type="SUPFAM" id="SSF48726">
    <property type="entry name" value="Immunoglobulin"/>
    <property type="match status" value="1"/>
</dbReference>
<dbReference type="Proteomes" id="UP000291343">
    <property type="component" value="Unassembled WGS sequence"/>
</dbReference>
<keyword evidence="4" id="KW-1015">Disulfide bond</keyword>
<dbReference type="STRING" id="195883.A0A482X9X3"/>
<dbReference type="InParanoid" id="A0A482X9X3"/>
<evidence type="ECO:0000256" key="3">
    <source>
        <dbReference type="ARBA" id="ARBA00022737"/>
    </source>
</evidence>
<dbReference type="Gene3D" id="3.80.10.10">
    <property type="entry name" value="Ribonuclease Inhibitor"/>
    <property type="match status" value="2"/>
</dbReference>
<dbReference type="InterPro" id="IPR032675">
    <property type="entry name" value="LRR_dom_sf"/>
</dbReference>
<feature type="compositionally biased region" description="Low complexity" evidence="5">
    <location>
        <begin position="730"/>
        <end position="741"/>
    </location>
</feature>
<dbReference type="InterPro" id="IPR000483">
    <property type="entry name" value="Cys-rich_flank_reg_C"/>
</dbReference>
<feature type="transmembrane region" description="Helical" evidence="6">
    <location>
        <begin position="406"/>
        <end position="429"/>
    </location>
</feature>
<feature type="region of interest" description="Disordered" evidence="5">
    <location>
        <begin position="713"/>
        <end position="759"/>
    </location>
</feature>
<feature type="domain" description="Ig-like" evidence="8">
    <location>
        <begin position="265"/>
        <end position="385"/>
    </location>
</feature>
<reference evidence="9 10" key="1">
    <citation type="journal article" date="2017" name="Gigascience">
        <title>Genome sequence of the small brown planthopper, Laodelphax striatellus.</title>
        <authorList>
            <person name="Zhu J."/>
            <person name="Jiang F."/>
            <person name="Wang X."/>
            <person name="Yang P."/>
            <person name="Bao Y."/>
            <person name="Zhao W."/>
            <person name="Wang W."/>
            <person name="Lu H."/>
            <person name="Wang Q."/>
            <person name="Cui N."/>
            <person name="Li J."/>
            <person name="Chen X."/>
            <person name="Luo L."/>
            <person name="Yu J."/>
            <person name="Kang L."/>
            <person name="Cui F."/>
        </authorList>
    </citation>
    <scope>NUCLEOTIDE SEQUENCE [LARGE SCALE GENOMIC DNA]</scope>
    <source>
        <strain evidence="9">Lst14</strain>
    </source>
</reference>
<dbReference type="AlphaFoldDB" id="A0A482X9X3"/>
<keyword evidence="2 7" id="KW-0732">Signal</keyword>